<dbReference type="Proteomes" id="UP000419144">
    <property type="component" value="Unassembled WGS sequence"/>
</dbReference>
<dbReference type="SUPFAM" id="SSF53335">
    <property type="entry name" value="S-adenosyl-L-methionine-dependent methyltransferases"/>
    <property type="match status" value="1"/>
</dbReference>
<comment type="caution">
    <text evidence="5">Lacks conserved residue(s) required for the propagation of feature annotation.</text>
</comment>
<evidence type="ECO:0000313" key="8">
    <source>
        <dbReference type="EMBL" id="GET93290.1"/>
    </source>
</evidence>
<sequence>MLRRSRSCTCFYRHPFLPRRQRHAWLHLRLGVAGSENCSAPPHTRYTRAEQIFVHKHVHGLGTKMPAPKSNLKSFGKNRREIRAAKTTYDENGDWVGTPHQDKMRLVTNKMFDNYYDSLQQLGRVVARTIDPTSTDACASSVSASAAAQDVPASVAALLWVKEMELFRMPLLTTFWINDTDPLAAQVQAYMESLDPSLVEPIPWYPITGMAWRILADKAEFRKRPEMQPLRKYLIQQTALGTISRQEEVSMIPPFLLDIQPNDVCLDMCASPGSKTAQMLVALGRHKVVPFDSDASPFPFQYDSDGLVIANELDTKRANMLVHQVKRLRLLFPFALFTNHDARYFPEMSLQMQPDGEVKTTAANSEVLRFDKILCDVVCSGDGTLRKAPHIFKLWSPKEAINLQKLQIEIALRACHLLRVGGRLVYSTCSLNPVENEAVVAQIVHRTRGAMRLVDARALLPQLVCAPGMTTWTVTDAKGRVFPVPEGNMHEALFPPHTPGGYSSAAVDALDLSLCMRLFPTHCKGGGFFVAVLDKVSEFRLKKLEELRAEEEGASSDNTAGAATEPQITIGVTTPPKRERKEVHATSSGGTTATGRGGDDGLQVALAPVNEPVKPKSLPPQFVGAPAAIQRAITDFYEIPQFPIQLLFVRTAQGERELRLTPGSVCSIVSRMAAQVLRKKTDNVLIVSAGLRVIAFESLDKGWRIVSESAILFAKLMRRSSRLVRVPVSLIQDMVVNGGKLKEKLLENIDDMQLRRRLEDLPIGAFLLEIEAPKAPNGVFYSAALRARSRIQLLVDHEDLEGVQLRLGEDPVEPTAIQAPENEDGA</sequence>
<evidence type="ECO:0000313" key="9">
    <source>
        <dbReference type="Proteomes" id="UP000419144"/>
    </source>
</evidence>
<accession>A0A640KU50</accession>
<feature type="binding site" evidence="5">
    <location>
        <position position="341"/>
    </location>
    <ligand>
        <name>S-adenosyl-L-methionine</name>
        <dbReference type="ChEBI" id="CHEBI:59789"/>
    </ligand>
</feature>
<evidence type="ECO:0000256" key="6">
    <source>
        <dbReference type="SAM" id="MobiDB-lite"/>
    </source>
</evidence>
<gene>
    <name evidence="8" type="ORF">LtaPh_3622000</name>
</gene>
<organism evidence="8 9">
    <name type="scientific">Leishmania tarentolae</name>
    <name type="common">Sauroleishmania tarentolae</name>
    <dbReference type="NCBI Taxonomy" id="5689"/>
    <lineage>
        <taxon>Eukaryota</taxon>
        <taxon>Discoba</taxon>
        <taxon>Euglenozoa</taxon>
        <taxon>Kinetoplastea</taxon>
        <taxon>Metakinetoplastina</taxon>
        <taxon>Trypanosomatida</taxon>
        <taxon>Trypanosomatidae</taxon>
        <taxon>Leishmaniinae</taxon>
        <taxon>Leishmania</taxon>
        <taxon>lizard Leishmania</taxon>
    </lineage>
</organism>
<evidence type="ECO:0000256" key="4">
    <source>
        <dbReference type="ARBA" id="ARBA00022884"/>
    </source>
</evidence>
<feature type="compositionally biased region" description="Low complexity" evidence="6">
    <location>
        <begin position="585"/>
        <end position="594"/>
    </location>
</feature>
<dbReference type="Pfam" id="PF01189">
    <property type="entry name" value="Methyltr_RsmB-F"/>
    <property type="match status" value="1"/>
</dbReference>
<dbReference type="VEuPathDB" id="TriTrypDB:LtaPh_3622000"/>
<dbReference type="Gene3D" id="3.40.50.150">
    <property type="entry name" value="Vaccinia Virus protein VP39"/>
    <property type="match status" value="1"/>
</dbReference>
<feature type="active site" description="Nucleophile" evidence="5">
    <location>
        <position position="429"/>
    </location>
</feature>
<evidence type="ECO:0000256" key="2">
    <source>
        <dbReference type="ARBA" id="ARBA00022679"/>
    </source>
</evidence>
<evidence type="ECO:0000256" key="5">
    <source>
        <dbReference type="PROSITE-ProRule" id="PRU01023"/>
    </source>
</evidence>
<dbReference type="OrthoDB" id="6093671at2759"/>
<dbReference type="PANTHER" id="PTHR22808">
    <property type="entry name" value="NCL1 YEAST -RELATED NOL1/NOP2/FMU SUN DOMAIN-CONTAINING"/>
    <property type="match status" value="1"/>
</dbReference>
<comment type="caution">
    <text evidence="8">The sequence shown here is derived from an EMBL/GenBank/DDBJ whole genome shotgun (WGS) entry which is preliminary data.</text>
</comment>
<reference evidence="8" key="1">
    <citation type="submission" date="2019-11" db="EMBL/GenBank/DDBJ databases">
        <title>Leishmania tarentolae CDS.</title>
        <authorList>
            <person name="Goto Y."/>
            <person name="Yamagishi J."/>
        </authorList>
    </citation>
    <scope>NUCLEOTIDE SEQUENCE [LARGE SCALE GENOMIC DNA]</scope>
    <source>
        <strain evidence="8">Parrot Tar II</strain>
    </source>
</reference>
<dbReference type="GO" id="GO:0003723">
    <property type="term" value="F:RNA binding"/>
    <property type="evidence" value="ECO:0007669"/>
    <property type="project" value="UniProtKB-UniRule"/>
</dbReference>
<dbReference type="InterPro" id="IPR023267">
    <property type="entry name" value="RCMT"/>
</dbReference>
<dbReference type="PROSITE" id="PS51686">
    <property type="entry name" value="SAM_MT_RSMB_NOP"/>
    <property type="match status" value="1"/>
</dbReference>
<dbReference type="EMBL" id="BLBS01000057">
    <property type="protein sequence ID" value="GET93290.1"/>
    <property type="molecule type" value="Genomic_DNA"/>
</dbReference>
<keyword evidence="1 5" id="KW-0489">Methyltransferase</keyword>
<dbReference type="InterPro" id="IPR001678">
    <property type="entry name" value="MeTrfase_RsmB-F_NOP2_dom"/>
</dbReference>
<feature type="binding site" evidence="5">
    <location>
        <position position="376"/>
    </location>
    <ligand>
        <name>S-adenosyl-L-methionine</name>
        <dbReference type="ChEBI" id="CHEBI:59789"/>
    </ligand>
</feature>
<protein>
    <recommendedName>
        <fullName evidence="7">SAM-dependent MTase RsmB/NOP-type domain-containing protein</fullName>
    </recommendedName>
</protein>
<dbReference type="InterPro" id="IPR049560">
    <property type="entry name" value="MeTrfase_RsmB-F_NOP2_cat"/>
</dbReference>
<feature type="compositionally biased region" description="Polar residues" evidence="6">
    <location>
        <begin position="555"/>
        <end position="572"/>
    </location>
</feature>
<keyword evidence="3 5" id="KW-0949">S-adenosyl-L-methionine</keyword>
<dbReference type="PRINTS" id="PR02008">
    <property type="entry name" value="RCMTFAMILY"/>
</dbReference>
<dbReference type="GO" id="GO:0001510">
    <property type="term" value="P:RNA methylation"/>
    <property type="evidence" value="ECO:0007669"/>
    <property type="project" value="InterPro"/>
</dbReference>
<dbReference type="InterPro" id="IPR029063">
    <property type="entry name" value="SAM-dependent_MTases_sf"/>
</dbReference>
<dbReference type="PANTHER" id="PTHR22808:SF1">
    <property type="entry name" value="RNA CYTOSINE-C(5)-METHYLTRANSFERASE NSUN2-RELATED"/>
    <property type="match status" value="1"/>
</dbReference>
<dbReference type="GO" id="GO:0008173">
    <property type="term" value="F:RNA methyltransferase activity"/>
    <property type="evidence" value="ECO:0007669"/>
    <property type="project" value="InterPro"/>
</dbReference>
<feature type="domain" description="SAM-dependent MTase RsmB/NOP-type" evidence="7">
    <location>
        <begin position="163"/>
        <end position="536"/>
    </location>
</feature>
<evidence type="ECO:0000259" key="7">
    <source>
        <dbReference type="PROSITE" id="PS51686"/>
    </source>
</evidence>
<evidence type="ECO:0000256" key="3">
    <source>
        <dbReference type="ARBA" id="ARBA00022691"/>
    </source>
</evidence>
<proteinExistence type="inferred from homology"/>
<comment type="similarity">
    <text evidence="5">Belongs to the class I-like SAM-binding methyltransferase superfamily. RsmB/NOP family.</text>
</comment>
<name>A0A640KU50_LEITA</name>
<keyword evidence="4 5" id="KW-0694">RNA-binding</keyword>
<keyword evidence="2 5" id="KW-0808">Transferase</keyword>
<dbReference type="AlphaFoldDB" id="A0A640KU50"/>
<feature type="binding site" evidence="5">
    <location>
        <position position="312"/>
    </location>
    <ligand>
        <name>S-adenosyl-L-methionine</name>
        <dbReference type="ChEBI" id="CHEBI:59789"/>
    </ligand>
</feature>
<feature type="region of interest" description="Disordered" evidence="6">
    <location>
        <begin position="550"/>
        <end position="599"/>
    </location>
</feature>
<evidence type="ECO:0000256" key="1">
    <source>
        <dbReference type="ARBA" id="ARBA00022603"/>
    </source>
</evidence>
<keyword evidence="9" id="KW-1185">Reference proteome</keyword>